<evidence type="ECO:0000313" key="2">
    <source>
        <dbReference type="EMBL" id="KZV38500.1"/>
    </source>
</evidence>
<organism evidence="2 3">
    <name type="scientific">Dorcoceras hygrometricum</name>
    <dbReference type="NCBI Taxonomy" id="472368"/>
    <lineage>
        <taxon>Eukaryota</taxon>
        <taxon>Viridiplantae</taxon>
        <taxon>Streptophyta</taxon>
        <taxon>Embryophyta</taxon>
        <taxon>Tracheophyta</taxon>
        <taxon>Spermatophyta</taxon>
        <taxon>Magnoliopsida</taxon>
        <taxon>eudicotyledons</taxon>
        <taxon>Gunneridae</taxon>
        <taxon>Pentapetalae</taxon>
        <taxon>asterids</taxon>
        <taxon>lamiids</taxon>
        <taxon>Lamiales</taxon>
        <taxon>Gesneriaceae</taxon>
        <taxon>Didymocarpoideae</taxon>
        <taxon>Trichosporeae</taxon>
        <taxon>Loxocarpinae</taxon>
        <taxon>Dorcoceras</taxon>
    </lineage>
</organism>
<feature type="compositionally biased region" description="Polar residues" evidence="1">
    <location>
        <begin position="48"/>
        <end position="62"/>
    </location>
</feature>
<name>A0A2Z7C229_9LAMI</name>
<gene>
    <name evidence="2" type="ORF">F511_35608</name>
</gene>
<evidence type="ECO:0000313" key="3">
    <source>
        <dbReference type="Proteomes" id="UP000250235"/>
    </source>
</evidence>
<feature type="region of interest" description="Disordered" evidence="1">
    <location>
        <begin position="1"/>
        <end position="20"/>
    </location>
</feature>
<feature type="region of interest" description="Disordered" evidence="1">
    <location>
        <begin position="32"/>
        <end position="73"/>
    </location>
</feature>
<dbReference type="Proteomes" id="UP000250235">
    <property type="component" value="Unassembled WGS sequence"/>
</dbReference>
<proteinExistence type="predicted"/>
<dbReference type="EMBL" id="KV001834">
    <property type="protein sequence ID" value="KZV38500.1"/>
    <property type="molecule type" value="Genomic_DNA"/>
</dbReference>
<protein>
    <submittedName>
        <fullName evidence="2">Uncharacterized protein</fullName>
    </submittedName>
</protein>
<evidence type="ECO:0000256" key="1">
    <source>
        <dbReference type="SAM" id="MobiDB-lite"/>
    </source>
</evidence>
<accession>A0A2Z7C229</accession>
<dbReference type="AlphaFoldDB" id="A0A2Z7C229"/>
<feature type="compositionally biased region" description="Basic and acidic residues" evidence="1">
    <location>
        <begin position="1"/>
        <end position="16"/>
    </location>
</feature>
<keyword evidence="3" id="KW-1185">Reference proteome</keyword>
<reference evidence="2 3" key="1">
    <citation type="journal article" date="2015" name="Proc. Natl. Acad. Sci. U.S.A.">
        <title>The resurrection genome of Boea hygrometrica: A blueprint for survival of dehydration.</title>
        <authorList>
            <person name="Xiao L."/>
            <person name="Yang G."/>
            <person name="Zhang L."/>
            <person name="Yang X."/>
            <person name="Zhao S."/>
            <person name="Ji Z."/>
            <person name="Zhou Q."/>
            <person name="Hu M."/>
            <person name="Wang Y."/>
            <person name="Chen M."/>
            <person name="Xu Y."/>
            <person name="Jin H."/>
            <person name="Xiao X."/>
            <person name="Hu G."/>
            <person name="Bao F."/>
            <person name="Hu Y."/>
            <person name="Wan P."/>
            <person name="Li L."/>
            <person name="Deng X."/>
            <person name="Kuang T."/>
            <person name="Xiang C."/>
            <person name="Zhu J.K."/>
            <person name="Oliver M.J."/>
            <person name="He Y."/>
        </authorList>
    </citation>
    <scope>NUCLEOTIDE SEQUENCE [LARGE SCALE GENOMIC DNA]</scope>
    <source>
        <strain evidence="3">cv. XS01</strain>
    </source>
</reference>
<sequence>MHEGRQENRESRDRENSSTVKIYHSRLRCDSSNLIAQQPPPAIKSVNRRNPNLTYSVGNHNSVKALDPQEPQSKLTGEKASSLQTLALVHQLGATNTGKKLERAMDLQNIYRNQHRFTFKHLTA</sequence>